<dbReference type="PANTHER" id="PTHR20881:SF0">
    <property type="entry name" value="3-METHYL-2-OXOBUTANOATE HYDROXYMETHYLTRANSFERASE"/>
    <property type="match status" value="1"/>
</dbReference>
<dbReference type="PIRSF" id="PIRSF000388">
    <property type="entry name" value="Pantoate_hydroxy_MeTrfase"/>
    <property type="match status" value="1"/>
</dbReference>
<keyword evidence="7 10" id="KW-0460">Magnesium</keyword>
<dbReference type="GO" id="GO:0032259">
    <property type="term" value="P:methylation"/>
    <property type="evidence" value="ECO:0007669"/>
    <property type="project" value="UniProtKB-KW"/>
</dbReference>
<evidence type="ECO:0000256" key="5">
    <source>
        <dbReference type="ARBA" id="ARBA00022679"/>
    </source>
</evidence>
<dbReference type="RefSeq" id="WP_239674207.1">
    <property type="nucleotide sequence ID" value="NZ_CP049742.1"/>
</dbReference>
<keyword evidence="4 7" id="KW-0566">Pantothenate biosynthesis</keyword>
<evidence type="ECO:0000256" key="7">
    <source>
        <dbReference type="HAMAP-Rule" id="MF_00156"/>
    </source>
</evidence>
<name>A0A7S8CBA1_9BACI</name>
<evidence type="ECO:0000256" key="2">
    <source>
        <dbReference type="ARBA" id="ARBA00008676"/>
    </source>
</evidence>
<dbReference type="EC" id="2.1.2.11" evidence="7"/>
<protein>
    <recommendedName>
        <fullName evidence="7">3-methyl-2-oxobutanoate hydroxymethyltransferase</fullName>
        <ecNumber evidence="7">2.1.2.11</ecNumber>
    </recommendedName>
    <alternativeName>
        <fullName evidence="7">Ketopantoate hydroxymethyltransferase</fullName>
        <shortName evidence="7">KPHMT</shortName>
    </alternativeName>
</protein>
<dbReference type="GO" id="GO:0015940">
    <property type="term" value="P:pantothenate biosynthetic process"/>
    <property type="evidence" value="ECO:0007669"/>
    <property type="project" value="UniProtKB-UniRule"/>
</dbReference>
<dbReference type="GO" id="GO:0008168">
    <property type="term" value="F:methyltransferase activity"/>
    <property type="evidence" value="ECO:0007669"/>
    <property type="project" value="UniProtKB-KW"/>
</dbReference>
<dbReference type="GO" id="GO:0000287">
    <property type="term" value="F:magnesium ion binding"/>
    <property type="evidence" value="ECO:0007669"/>
    <property type="project" value="TreeGrafter"/>
</dbReference>
<dbReference type="KEGG" id="mcui:G8O30_06725"/>
<dbReference type="Gene3D" id="3.20.20.60">
    <property type="entry name" value="Phosphoenolpyruvate-binding domains"/>
    <property type="match status" value="1"/>
</dbReference>
<dbReference type="Proteomes" id="UP000593626">
    <property type="component" value="Chromosome"/>
</dbReference>
<evidence type="ECO:0000256" key="10">
    <source>
        <dbReference type="PIRSR" id="PIRSR000388-3"/>
    </source>
</evidence>
<organism evidence="11 12">
    <name type="scientific">Mangrovibacillus cuniculi</name>
    <dbReference type="NCBI Taxonomy" id="2593652"/>
    <lineage>
        <taxon>Bacteria</taxon>
        <taxon>Bacillati</taxon>
        <taxon>Bacillota</taxon>
        <taxon>Bacilli</taxon>
        <taxon>Bacillales</taxon>
        <taxon>Bacillaceae</taxon>
        <taxon>Mangrovibacillus</taxon>
    </lineage>
</organism>
<evidence type="ECO:0000256" key="6">
    <source>
        <dbReference type="ARBA" id="ARBA00056497"/>
    </source>
</evidence>
<dbReference type="PANTHER" id="PTHR20881">
    <property type="entry name" value="3-METHYL-2-OXOBUTANOATE HYDROXYMETHYLTRANSFERASE"/>
    <property type="match status" value="1"/>
</dbReference>
<evidence type="ECO:0000256" key="9">
    <source>
        <dbReference type="PIRSR" id="PIRSR000388-2"/>
    </source>
</evidence>
<accession>A0A7S8CBA1</accession>
<comment type="catalytic activity">
    <reaction evidence="7">
        <text>(6R)-5,10-methylene-5,6,7,8-tetrahydrofolate + 3-methyl-2-oxobutanoate + H2O = 2-dehydropantoate + (6S)-5,6,7,8-tetrahydrofolate</text>
        <dbReference type="Rhea" id="RHEA:11824"/>
        <dbReference type="ChEBI" id="CHEBI:11561"/>
        <dbReference type="ChEBI" id="CHEBI:11851"/>
        <dbReference type="ChEBI" id="CHEBI:15377"/>
        <dbReference type="ChEBI" id="CHEBI:15636"/>
        <dbReference type="ChEBI" id="CHEBI:57453"/>
        <dbReference type="EC" id="2.1.2.11"/>
    </reaction>
</comment>
<dbReference type="GO" id="GO:0005737">
    <property type="term" value="C:cytoplasm"/>
    <property type="evidence" value="ECO:0007669"/>
    <property type="project" value="UniProtKB-SubCell"/>
</dbReference>
<feature type="active site" description="Proton acceptor" evidence="7 8">
    <location>
        <position position="181"/>
    </location>
</feature>
<dbReference type="NCBIfam" id="NF001452">
    <property type="entry name" value="PRK00311.1"/>
    <property type="match status" value="1"/>
</dbReference>
<evidence type="ECO:0000256" key="4">
    <source>
        <dbReference type="ARBA" id="ARBA00022655"/>
    </source>
</evidence>
<keyword evidence="7" id="KW-0963">Cytoplasm</keyword>
<dbReference type="Pfam" id="PF02548">
    <property type="entry name" value="Pantoate_transf"/>
    <property type="match status" value="1"/>
</dbReference>
<keyword evidence="7 10" id="KW-0479">Metal-binding</keyword>
<dbReference type="AlphaFoldDB" id="A0A7S8CBA1"/>
<reference evidence="11 12" key="1">
    <citation type="submission" date="2019-07" db="EMBL/GenBank/DDBJ databases">
        <title>Genome sequence of 2 isolates from Red Sea Mangroves.</title>
        <authorList>
            <person name="Sefrji F."/>
            <person name="Michoud G."/>
            <person name="Merlino G."/>
            <person name="Daffonchio D."/>
        </authorList>
    </citation>
    <scope>NUCLEOTIDE SEQUENCE [LARGE SCALE GENOMIC DNA]</scope>
    <source>
        <strain evidence="11 12">R1DC41</strain>
    </source>
</reference>
<keyword evidence="12" id="KW-1185">Reference proteome</keyword>
<keyword evidence="5 7" id="KW-0808">Transferase</keyword>
<feature type="binding site" evidence="7 9">
    <location>
        <position position="82"/>
    </location>
    <ligand>
        <name>3-methyl-2-oxobutanoate</name>
        <dbReference type="ChEBI" id="CHEBI:11851"/>
    </ligand>
</feature>
<dbReference type="FunFam" id="3.20.20.60:FF:000003">
    <property type="entry name" value="3-methyl-2-oxobutanoate hydroxymethyltransferase"/>
    <property type="match status" value="1"/>
</dbReference>
<dbReference type="InterPro" id="IPR003700">
    <property type="entry name" value="Pantoate_hydroxy_MeTrfase"/>
</dbReference>
<dbReference type="InterPro" id="IPR015813">
    <property type="entry name" value="Pyrv/PenolPyrv_kinase-like_dom"/>
</dbReference>
<proteinExistence type="inferred from homology"/>
<dbReference type="GO" id="GO:0003864">
    <property type="term" value="F:3-methyl-2-oxobutanoate hydroxymethyltransferase activity"/>
    <property type="evidence" value="ECO:0007669"/>
    <property type="project" value="UniProtKB-UniRule"/>
</dbReference>
<feature type="binding site" evidence="7 10">
    <location>
        <position position="82"/>
    </location>
    <ligand>
        <name>Mg(2+)</name>
        <dbReference type="ChEBI" id="CHEBI:18420"/>
    </ligand>
</feature>
<feature type="binding site" evidence="7 10">
    <location>
        <position position="43"/>
    </location>
    <ligand>
        <name>Mg(2+)</name>
        <dbReference type="ChEBI" id="CHEBI:18420"/>
    </ligand>
</feature>
<sequence length="279" mass="30604">MKQSTDFLKMKQNEEKITMITAYDYPTAKLVEHAEVDMILVGDSLGMVVLGYESTVAVTLEDMIHHAKAVKRGAPNTFTVVDMPFMSYHISKEETMHNARRLIQETGAQAVKVEGSGEVIDVIKFLTNAGIPVVAHLGLTPQMVGVLGGYKVQGKTTEAAQKLVEDAKACQEAGAMALVLECIPRQVGKIVQETLTIPTIGIGAGVDCDGQVLVFHDLVRYGVDRLPKFVQAYADINESITTAVKQYVSEVKERKFPSEKHTFTMKEEELTGLYGGIRK</sequence>
<dbReference type="CDD" id="cd06557">
    <property type="entry name" value="KPHMT-like"/>
    <property type="match status" value="1"/>
</dbReference>
<comment type="similarity">
    <text evidence="2 7">Belongs to the PanB family.</text>
</comment>
<evidence type="ECO:0000256" key="3">
    <source>
        <dbReference type="ARBA" id="ARBA00011424"/>
    </source>
</evidence>
<dbReference type="InterPro" id="IPR040442">
    <property type="entry name" value="Pyrv_kinase-like_dom_sf"/>
</dbReference>
<evidence type="ECO:0000256" key="1">
    <source>
        <dbReference type="ARBA" id="ARBA00005033"/>
    </source>
</evidence>
<dbReference type="HAMAP" id="MF_00156">
    <property type="entry name" value="PanB"/>
    <property type="match status" value="1"/>
</dbReference>
<keyword evidence="11" id="KW-0489">Methyltransferase</keyword>
<dbReference type="EMBL" id="CP049742">
    <property type="protein sequence ID" value="QPC46676.1"/>
    <property type="molecule type" value="Genomic_DNA"/>
</dbReference>
<comment type="function">
    <text evidence="6 7">Catalyzes the reversible reaction in which hydroxymethyl group from 5,10-methylenetetrahydrofolate is transferred onto alpha-ketoisovalerate to form ketopantoate.</text>
</comment>
<evidence type="ECO:0000256" key="8">
    <source>
        <dbReference type="PIRSR" id="PIRSR000388-1"/>
    </source>
</evidence>
<evidence type="ECO:0000313" key="12">
    <source>
        <dbReference type="Proteomes" id="UP000593626"/>
    </source>
</evidence>
<feature type="binding site" evidence="7 9">
    <location>
        <begin position="43"/>
        <end position="44"/>
    </location>
    <ligand>
        <name>3-methyl-2-oxobutanoate</name>
        <dbReference type="ChEBI" id="CHEBI:11851"/>
    </ligand>
</feature>
<feature type="binding site" evidence="7 10">
    <location>
        <position position="114"/>
    </location>
    <ligand>
        <name>Mg(2+)</name>
        <dbReference type="ChEBI" id="CHEBI:18420"/>
    </ligand>
</feature>
<comment type="cofactor">
    <cofactor evidence="7 10">
        <name>Mg(2+)</name>
        <dbReference type="ChEBI" id="CHEBI:18420"/>
    </cofactor>
    <text evidence="7 10">Binds 1 Mg(2+) ion per subunit.</text>
</comment>
<comment type="subcellular location">
    <subcellularLocation>
        <location evidence="7">Cytoplasm</location>
    </subcellularLocation>
</comment>
<comment type="pathway">
    <text evidence="1 7">Cofactor biosynthesis; (R)-pantothenate biosynthesis; (R)-pantoate from 3-methyl-2-oxobutanoate: step 1/2.</text>
</comment>
<feature type="binding site" evidence="7 9">
    <location>
        <position position="112"/>
    </location>
    <ligand>
        <name>3-methyl-2-oxobutanoate</name>
        <dbReference type="ChEBI" id="CHEBI:11851"/>
    </ligand>
</feature>
<comment type="subunit">
    <text evidence="3 7">Homodecamer; pentamer of dimers.</text>
</comment>
<dbReference type="SUPFAM" id="SSF51621">
    <property type="entry name" value="Phosphoenolpyruvate/pyruvate domain"/>
    <property type="match status" value="1"/>
</dbReference>
<dbReference type="UniPathway" id="UPA00028">
    <property type="reaction ID" value="UER00003"/>
</dbReference>
<dbReference type="NCBIfam" id="TIGR00222">
    <property type="entry name" value="panB"/>
    <property type="match status" value="1"/>
</dbReference>
<evidence type="ECO:0000313" key="11">
    <source>
        <dbReference type="EMBL" id="QPC46676.1"/>
    </source>
</evidence>
<gene>
    <name evidence="7 11" type="primary">panB</name>
    <name evidence="11" type="ORF">G8O30_06725</name>
</gene>